<name>A0ABT1WAE9_9PROT</name>
<protein>
    <submittedName>
        <fullName evidence="1">Phage tail protein</fullName>
    </submittedName>
</protein>
<dbReference type="Proteomes" id="UP001524587">
    <property type="component" value="Unassembled WGS sequence"/>
</dbReference>
<organism evidence="1 2">
    <name type="scientific">Endosaccharibacter trunci</name>
    <dbReference type="NCBI Taxonomy" id="2812733"/>
    <lineage>
        <taxon>Bacteria</taxon>
        <taxon>Pseudomonadati</taxon>
        <taxon>Pseudomonadota</taxon>
        <taxon>Alphaproteobacteria</taxon>
        <taxon>Acetobacterales</taxon>
        <taxon>Acetobacteraceae</taxon>
        <taxon>Endosaccharibacter</taxon>
    </lineage>
</organism>
<gene>
    <name evidence="1" type="ORF">NFI95_15515</name>
</gene>
<proteinExistence type="predicted"/>
<dbReference type="SUPFAM" id="SSF160719">
    <property type="entry name" value="gpW/gp25-like"/>
    <property type="match status" value="1"/>
</dbReference>
<sequence>MADAAHWFGADLATNATGDIALALNDIEVQQRIVRRLATNQGDYIWQSAYGAGLPAMIGDPVSESQIQGIVTEQMQMEAGVDQTQPIGIDVTSDGLGDVGITISYTDAATGAETTVTVPG</sequence>
<dbReference type="RefSeq" id="WP_422865341.1">
    <property type="nucleotide sequence ID" value="NZ_JAMSKV010000017.1"/>
</dbReference>
<accession>A0ABT1WAE9</accession>
<dbReference type="EMBL" id="JAMSKV010000017">
    <property type="protein sequence ID" value="MCQ8279852.1"/>
    <property type="molecule type" value="Genomic_DNA"/>
</dbReference>
<keyword evidence="2" id="KW-1185">Reference proteome</keyword>
<evidence type="ECO:0000313" key="1">
    <source>
        <dbReference type="EMBL" id="MCQ8279852.1"/>
    </source>
</evidence>
<comment type="caution">
    <text evidence="1">The sequence shown here is derived from an EMBL/GenBank/DDBJ whole genome shotgun (WGS) entry which is preliminary data.</text>
</comment>
<reference evidence="1 2" key="1">
    <citation type="submission" date="2022-06" db="EMBL/GenBank/DDBJ databases">
        <title>Endosaccharibacter gen. nov., sp. nov., endophytic bacteria isolated from sugarcane.</title>
        <authorList>
            <person name="Pitiwittayakul N."/>
            <person name="Yukphan P."/>
            <person name="Charoenyingcharoen P."/>
            <person name="Tanasupawat S."/>
        </authorList>
    </citation>
    <scope>NUCLEOTIDE SEQUENCE [LARGE SCALE GENOMIC DNA]</scope>
    <source>
        <strain evidence="1 2">KSS8</strain>
    </source>
</reference>
<evidence type="ECO:0000313" key="2">
    <source>
        <dbReference type="Proteomes" id="UP001524587"/>
    </source>
</evidence>
<dbReference type="Gene3D" id="3.10.450.40">
    <property type="match status" value="1"/>
</dbReference>